<protein>
    <submittedName>
        <fullName evidence="2">ROK family protein</fullName>
    </submittedName>
</protein>
<evidence type="ECO:0000313" key="3">
    <source>
        <dbReference type="Proteomes" id="UP000501058"/>
    </source>
</evidence>
<evidence type="ECO:0000256" key="1">
    <source>
        <dbReference type="ARBA" id="ARBA00006479"/>
    </source>
</evidence>
<dbReference type="InterPro" id="IPR043129">
    <property type="entry name" value="ATPase_NBD"/>
</dbReference>
<dbReference type="AlphaFoldDB" id="A0A6G7YA38"/>
<sequence length="314" mass="31510">MKLGIDIGGTKTAAVVLDPHDKVIAHETTRSGSGPDAVLAAAVRIARRAIAEASLDDEEARSLSVGACMPGLVDGATGTVLHAANLRVDRLELGPLLGAELGLPVSVENDVKAAGLGAREALCARSSRYADLGLGYLNLGTGLAAAVVVDGEVVRGPRGAAGEIGHLPVGTGVPCSCGQTGCLETIASGSALARLWPVPTPRPDPFVAAAAGDRRAAAALHTLSDGIATAVQVLVFAAGVDLVVAGGGLTSLGEPLAEAVRDRLRERARRAPVLAALDLPDRFELLVTAIPLAALGAAELGGRARPTSAAGRLS</sequence>
<name>A0A6G7YA38_9ACTN</name>
<evidence type="ECO:0000313" key="2">
    <source>
        <dbReference type="EMBL" id="QIK73508.1"/>
    </source>
</evidence>
<dbReference type="EMBL" id="CP049865">
    <property type="protein sequence ID" value="QIK73508.1"/>
    <property type="molecule type" value="Genomic_DNA"/>
</dbReference>
<dbReference type="Gene3D" id="3.30.420.40">
    <property type="match status" value="2"/>
</dbReference>
<keyword evidence="3" id="KW-1185">Reference proteome</keyword>
<comment type="similarity">
    <text evidence="1">Belongs to the ROK (NagC/XylR) family.</text>
</comment>
<reference evidence="2 3" key="1">
    <citation type="submission" date="2020-03" db="EMBL/GenBank/DDBJ databases">
        <title>Propioniciclava sp. nov., isolated from Hydrophilus acuminatus.</title>
        <authorList>
            <person name="Hyun D.-W."/>
            <person name="Bae J.-W."/>
        </authorList>
    </citation>
    <scope>NUCLEOTIDE SEQUENCE [LARGE SCALE GENOMIC DNA]</scope>
    <source>
        <strain evidence="2 3">HDW11</strain>
    </source>
</reference>
<dbReference type="RefSeq" id="WP_166234577.1">
    <property type="nucleotide sequence ID" value="NZ_CP049865.1"/>
</dbReference>
<accession>A0A6G7YA38</accession>
<dbReference type="PANTHER" id="PTHR18964:SF149">
    <property type="entry name" value="BIFUNCTIONAL UDP-N-ACETYLGLUCOSAMINE 2-EPIMERASE_N-ACETYLMANNOSAMINE KINASE"/>
    <property type="match status" value="1"/>
</dbReference>
<organism evidence="2 3">
    <name type="scientific">Propioniciclava coleopterorum</name>
    <dbReference type="NCBI Taxonomy" id="2714937"/>
    <lineage>
        <taxon>Bacteria</taxon>
        <taxon>Bacillati</taxon>
        <taxon>Actinomycetota</taxon>
        <taxon>Actinomycetes</taxon>
        <taxon>Propionibacteriales</taxon>
        <taxon>Propionibacteriaceae</taxon>
        <taxon>Propioniciclava</taxon>
    </lineage>
</organism>
<dbReference type="PANTHER" id="PTHR18964">
    <property type="entry name" value="ROK (REPRESSOR, ORF, KINASE) FAMILY"/>
    <property type="match status" value="1"/>
</dbReference>
<dbReference type="KEGG" id="prv:G7070_16120"/>
<proteinExistence type="inferred from homology"/>
<dbReference type="Pfam" id="PF00480">
    <property type="entry name" value="ROK"/>
    <property type="match status" value="1"/>
</dbReference>
<dbReference type="InterPro" id="IPR000600">
    <property type="entry name" value="ROK"/>
</dbReference>
<dbReference type="Proteomes" id="UP000501058">
    <property type="component" value="Chromosome"/>
</dbReference>
<dbReference type="SUPFAM" id="SSF53067">
    <property type="entry name" value="Actin-like ATPase domain"/>
    <property type="match status" value="1"/>
</dbReference>
<gene>
    <name evidence="2" type="ORF">G7070_16120</name>
</gene>